<evidence type="ECO:0000256" key="1">
    <source>
        <dbReference type="SAM" id="MobiDB-lite"/>
    </source>
</evidence>
<proteinExistence type="predicted"/>
<dbReference type="Proteomes" id="UP000606974">
    <property type="component" value="Unassembled WGS sequence"/>
</dbReference>
<dbReference type="AlphaFoldDB" id="A0A8H7AQP0"/>
<dbReference type="SUPFAM" id="SSF48403">
    <property type="entry name" value="Ankyrin repeat"/>
    <property type="match status" value="1"/>
</dbReference>
<feature type="region of interest" description="Disordered" evidence="1">
    <location>
        <begin position="477"/>
        <end position="525"/>
    </location>
</feature>
<accession>A0A8H7AQP0</accession>
<reference evidence="2" key="1">
    <citation type="submission" date="2020-02" db="EMBL/GenBank/DDBJ databases">
        <authorList>
            <person name="Palmer J.M."/>
        </authorList>
    </citation>
    <scope>NUCLEOTIDE SEQUENCE</scope>
    <source>
        <strain evidence="2">EPUS1.4</strain>
        <tissue evidence="2">Thallus</tissue>
    </source>
</reference>
<evidence type="ECO:0000313" key="3">
    <source>
        <dbReference type="Proteomes" id="UP000606974"/>
    </source>
</evidence>
<name>A0A8H7AQP0_9EURO</name>
<evidence type="ECO:0000313" key="2">
    <source>
        <dbReference type="EMBL" id="KAF7511426.1"/>
    </source>
</evidence>
<organism evidence="2 3">
    <name type="scientific">Endocarpon pusillum</name>
    <dbReference type="NCBI Taxonomy" id="364733"/>
    <lineage>
        <taxon>Eukaryota</taxon>
        <taxon>Fungi</taxon>
        <taxon>Dikarya</taxon>
        <taxon>Ascomycota</taxon>
        <taxon>Pezizomycotina</taxon>
        <taxon>Eurotiomycetes</taxon>
        <taxon>Chaetothyriomycetidae</taxon>
        <taxon>Verrucariales</taxon>
        <taxon>Verrucariaceae</taxon>
        <taxon>Endocarpon</taxon>
    </lineage>
</organism>
<comment type="caution">
    <text evidence="2">The sequence shown here is derived from an EMBL/GenBank/DDBJ whole genome shotgun (WGS) entry which is preliminary data.</text>
</comment>
<feature type="compositionally biased region" description="Basic and acidic residues" evidence="1">
    <location>
        <begin position="510"/>
        <end position="525"/>
    </location>
</feature>
<keyword evidence="3" id="KW-1185">Reference proteome</keyword>
<protein>
    <submittedName>
        <fullName evidence="2">Uncharacterized protein</fullName>
    </submittedName>
</protein>
<gene>
    <name evidence="2" type="ORF">GJ744_004615</name>
</gene>
<dbReference type="InterPro" id="IPR036770">
    <property type="entry name" value="Ankyrin_rpt-contain_sf"/>
</dbReference>
<dbReference type="OrthoDB" id="3539865at2759"/>
<dbReference type="PANTHER" id="PTHR10039">
    <property type="entry name" value="AMELOGENIN"/>
    <property type="match status" value="1"/>
</dbReference>
<sequence>MLKKCLETLPRDLDATYARMLENIDEMYQEYATKILQWLCFANSPVALNELNDVLATSLGENPSFDPDARFRDARDVELVGSSLLSTSEEYIPDLNTFYRLQRRASVIRFAHFSVKEYLMSDRVGKSVSRYKIHEIPGQRMMAETCLIYHLQTRRENQAYPLAGYAIENWCKHWRSVTQIDEIVQMYKQAAKILGFIDRHQPDMMAESEGFRCGDPNEEDELFAVGTTYQDDVPSAGITYPERCQSLYMEEEKRPGLDVVASPLRLAIKENRPDRLQLVLSHPIILRVDRELFGAFAILPLELAVRCGNVAMAKGILEKIGTDSSECTDMIRTHRFLDPSRPKEKSIADEISLRLARLNVEISWRSFLLPNPEPLRAAARRGDGCFIIQYKISYGKRFEADRSRKDPLGFSAIGYARKQRHSSVLELFKDLDAPPSSTSVAYSYREAREEFLLVPHRGSLKKINEEKESSCVLYHCTKKPQVSPPNPRHRRDHSPASPYQNLEHPSLKQRSREPSRPRWHVQERVQSDSDEEESFALLPLPRFKTSKQFRERLRLNAICRMRFIATGYDLQHIDYLEYLEAEDVGLAKGDVGGVFGAGTNLHDCDVFIEFLTELKKLYTSYSISGRQVGPTRVKDELKPFWKHYISQMRILRDIQQVSEFELEHKDTSRLKILNEKLDDLKELRRQDVTRYRERIARSILNLDTSS</sequence>
<dbReference type="EMBL" id="JAACFV010000020">
    <property type="protein sequence ID" value="KAF7511426.1"/>
    <property type="molecule type" value="Genomic_DNA"/>
</dbReference>